<gene>
    <name evidence="3" type="primary">gatA_4</name>
    <name evidence="3" type="ORF">LMG27177_06682</name>
</gene>
<reference evidence="3 4" key="1">
    <citation type="submission" date="2020-04" db="EMBL/GenBank/DDBJ databases">
        <authorList>
            <person name="De Canck E."/>
        </authorList>
    </citation>
    <scope>NUCLEOTIDE SEQUENCE [LARGE SCALE GENOMIC DNA]</scope>
    <source>
        <strain evidence="3 4">LMG 27177</strain>
    </source>
</reference>
<organism evidence="3 4">
    <name type="scientific">Paraburkholderia fynbosensis</name>
    <dbReference type="NCBI Taxonomy" id="1200993"/>
    <lineage>
        <taxon>Bacteria</taxon>
        <taxon>Pseudomonadati</taxon>
        <taxon>Pseudomonadota</taxon>
        <taxon>Betaproteobacteria</taxon>
        <taxon>Burkholderiales</taxon>
        <taxon>Burkholderiaceae</taxon>
        <taxon>Paraburkholderia</taxon>
    </lineage>
</organism>
<name>A0A6J5GZH3_9BURK</name>
<feature type="domain" description="Amidase" evidence="2">
    <location>
        <begin position="2"/>
        <end position="85"/>
    </location>
</feature>
<evidence type="ECO:0000259" key="2">
    <source>
        <dbReference type="Pfam" id="PF01425"/>
    </source>
</evidence>
<proteinExistence type="inferred from homology"/>
<evidence type="ECO:0000256" key="1">
    <source>
        <dbReference type="ARBA" id="ARBA00009199"/>
    </source>
</evidence>
<dbReference type="EC" id="6.3.5.7" evidence="3"/>
<dbReference type="PANTHER" id="PTHR11895">
    <property type="entry name" value="TRANSAMIDASE"/>
    <property type="match status" value="1"/>
</dbReference>
<protein>
    <submittedName>
        <fullName evidence="3">Glutamyl-tRNA(Gln) amidotransferase subunit A</fullName>
        <ecNumber evidence="3">6.3.5.7</ecNumber>
    </submittedName>
</protein>
<dbReference type="InterPro" id="IPR036928">
    <property type="entry name" value="AS_sf"/>
</dbReference>
<keyword evidence="3" id="KW-0436">Ligase</keyword>
<dbReference type="SUPFAM" id="SSF75304">
    <property type="entry name" value="Amidase signature (AS) enzymes"/>
    <property type="match status" value="1"/>
</dbReference>
<dbReference type="GO" id="GO:0050567">
    <property type="term" value="F:glutaminyl-tRNA synthase (glutamine-hydrolyzing) activity"/>
    <property type="evidence" value="ECO:0007669"/>
    <property type="project" value="UniProtKB-EC"/>
</dbReference>
<accession>A0A6J5GZH3</accession>
<dbReference type="AlphaFoldDB" id="A0A6J5GZH3"/>
<dbReference type="PANTHER" id="PTHR11895:SF7">
    <property type="entry name" value="GLUTAMYL-TRNA(GLN) AMIDOTRANSFERASE SUBUNIT A, MITOCHONDRIAL"/>
    <property type="match status" value="1"/>
</dbReference>
<evidence type="ECO:0000313" key="4">
    <source>
        <dbReference type="Proteomes" id="UP000494252"/>
    </source>
</evidence>
<dbReference type="Gene3D" id="3.90.1300.10">
    <property type="entry name" value="Amidase signature (AS) domain"/>
    <property type="match status" value="1"/>
</dbReference>
<dbReference type="EMBL" id="CADIKI010000028">
    <property type="protein sequence ID" value="CAB3809031.1"/>
    <property type="molecule type" value="Genomic_DNA"/>
</dbReference>
<sequence>MAVAAGIVPLALGTQTQGSVIRPAAYCGIDGFKPTYGAIARTGVLPLAWSLDHAGMFATRVADIAYALALVTGADAADPHVSHVPSSVCRP</sequence>
<dbReference type="InterPro" id="IPR000120">
    <property type="entry name" value="Amidase"/>
</dbReference>
<evidence type="ECO:0000313" key="3">
    <source>
        <dbReference type="EMBL" id="CAB3809031.1"/>
    </source>
</evidence>
<dbReference type="Pfam" id="PF01425">
    <property type="entry name" value="Amidase"/>
    <property type="match status" value="1"/>
</dbReference>
<keyword evidence="3" id="KW-0808">Transferase</keyword>
<dbReference type="Proteomes" id="UP000494252">
    <property type="component" value="Unassembled WGS sequence"/>
</dbReference>
<dbReference type="InterPro" id="IPR023631">
    <property type="entry name" value="Amidase_dom"/>
</dbReference>
<comment type="similarity">
    <text evidence="1">Belongs to the amidase family.</text>
</comment>
<dbReference type="GO" id="GO:0016740">
    <property type="term" value="F:transferase activity"/>
    <property type="evidence" value="ECO:0007669"/>
    <property type="project" value="UniProtKB-KW"/>
</dbReference>
<keyword evidence="4" id="KW-1185">Reference proteome</keyword>